<dbReference type="GO" id="GO:0017040">
    <property type="term" value="F:N-acylsphingosine amidohydrolase activity"/>
    <property type="evidence" value="ECO:0007669"/>
    <property type="project" value="UniProtKB-EC"/>
</dbReference>
<dbReference type="PANTHER" id="PTHR32522:SF5">
    <property type="entry name" value="ABC3 TRANSPORTER PERMEASE PROTEIN DOMAIN-CONTAINING PROTEIN"/>
    <property type="match status" value="1"/>
</dbReference>
<dbReference type="AlphaFoldDB" id="G0R191"/>
<dbReference type="OrthoDB" id="312032at2759"/>
<feature type="transmembrane region" description="Helical" evidence="6">
    <location>
        <begin position="232"/>
        <end position="253"/>
    </location>
</feature>
<dbReference type="InterPro" id="IPR003838">
    <property type="entry name" value="ABC3_permease_C"/>
</dbReference>
<evidence type="ECO:0000313" key="8">
    <source>
        <dbReference type="EMBL" id="EGR28776.1"/>
    </source>
</evidence>
<feature type="transmembrane region" description="Helical" evidence="6">
    <location>
        <begin position="383"/>
        <end position="404"/>
    </location>
</feature>
<feature type="transmembrane region" description="Helical" evidence="6">
    <location>
        <begin position="836"/>
        <end position="863"/>
    </location>
</feature>
<proteinExistence type="predicted"/>
<keyword evidence="5 6" id="KW-0472">Membrane</keyword>
<reference evidence="8 9" key="1">
    <citation type="submission" date="2011-07" db="EMBL/GenBank/DDBJ databases">
        <authorList>
            <person name="Coyne R."/>
            <person name="Brami D."/>
            <person name="Johnson J."/>
            <person name="Hostetler J."/>
            <person name="Hannick L."/>
            <person name="Clark T."/>
            <person name="Cassidy-Hanley D."/>
            <person name="Inman J."/>
        </authorList>
    </citation>
    <scope>NUCLEOTIDE SEQUENCE [LARGE SCALE GENOMIC DNA]</scope>
    <source>
        <strain evidence="8 9">G5</strain>
    </source>
</reference>
<dbReference type="EMBL" id="GL984211">
    <property type="protein sequence ID" value="EGR28776.1"/>
    <property type="molecule type" value="Genomic_DNA"/>
</dbReference>
<dbReference type="EC" id="1.6.5.3" evidence="8"/>
<feature type="transmembrane region" description="Helical" evidence="6">
    <location>
        <begin position="890"/>
        <end position="916"/>
    </location>
</feature>
<dbReference type="GO" id="GO:0016491">
    <property type="term" value="F:oxidoreductase activity"/>
    <property type="evidence" value="ECO:0007669"/>
    <property type="project" value="UniProtKB-KW"/>
</dbReference>
<accession>G0R191</accession>
<feature type="domain" description="ABC3 transporter permease C-terminal" evidence="7">
    <location>
        <begin position="234"/>
        <end position="350"/>
    </location>
</feature>
<dbReference type="OMA" id="CILWICK"/>
<evidence type="ECO:0000256" key="1">
    <source>
        <dbReference type="ARBA" id="ARBA00004651"/>
    </source>
</evidence>
<keyword evidence="9" id="KW-1185">Reference proteome</keyword>
<evidence type="ECO:0000256" key="4">
    <source>
        <dbReference type="ARBA" id="ARBA00022989"/>
    </source>
</evidence>
<feature type="transmembrane region" description="Helical" evidence="6">
    <location>
        <begin position="410"/>
        <end position="430"/>
    </location>
</feature>
<dbReference type="InParanoid" id="G0R191"/>
<keyword evidence="8" id="KW-0378">Hydrolase</keyword>
<evidence type="ECO:0000256" key="2">
    <source>
        <dbReference type="ARBA" id="ARBA00022475"/>
    </source>
</evidence>
<dbReference type="GO" id="GO:0005886">
    <property type="term" value="C:plasma membrane"/>
    <property type="evidence" value="ECO:0007669"/>
    <property type="project" value="UniProtKB-SubCell"/>
</dbReference>
<dbReference type="Pfam" id="PF02687">
    <property type="entry name" value="FtsX"/>
    <property type="match status" value="2"/>
</dbReference>
<gene>
    <name evidence="8" type="ORF">IMG5_169120</name>
</gene>
<feature type="transmembrane region" description="Helical" evidence="6">
    <location>
        <begin position="936"/>
        <end position="956"/>
    </location>
</feature>
<dbReference type="GeneID" id="14904849"/>
<organism evidence="8 9">
    <name type="scientific">Ichthyophthirius multifiliis</name>
    <name type="common">White spot disease agent</name>
    <name type="synonym">Ich</name>
    <dbReference type="NCBI Taxonomy" id="5932"/>
    <lineage>
        <taxon>Eukaryota</taxon>
        <taxon>Sar</taxon>
        <taxon>Alveolata</taxon>
        <taxon>Ciliophora</taxon>
        <taxon>Intramacronucleata</taxon>
        <taxon>Oligohymenophorea</taxon>
        <taxon>Hymenostomatida</taxon>
        <taxon>Ophryoglenina</taxon>
        <taxon>Ichthyophthirius</taxon>
    </lineage>
</organism>
<evidence type="ECO:0000256" key="3">
    <source>
        <dbReference type="ARBA" id="ARBA00022692"/>
    </source>
</evidence>
<dbReference type="eggNOG" id="ENOG502QPZ9">
    <property type="taxonomic scope" value="Eukaryota"/>
</dbReference>
<protein>
    <submittedName>
        <fullName evidence="8">Permease family protein, putative</fullName>
        <ecNumber evidence="8">1.6.5.3</ecNumber>
        <ecNumber evidence="8">3.5.1.23</ecNumber>
    </submittedName>
</protein>
<evidence type="ECO:0000259" key="7">
    <source>
        <dbReference type="Pfam" id="PF02687"/>
    </source>
</evidence>
<evidence type="ECO:0000256" key="6">
    <source>
        <dbReference type="SAM" id="Phobius"/>
    </source>
</evidence>
<keyword evidence="3 6" id="KW-0812">Transmembrane</keyword>
<name>G0R191_ICHMU</name>
<keyword evidence="4 6" id="KW-1133">Transmembrane helix</keyword>
<sequence>MVHILLLQIQLKIYLDSQGIKANSKQLLEPVIGDGNLKETSESLKEEAQKLPDDFVLNSTVLADQITPVVMRALNFTQNYTIQKAIESPNGKWAENLGNVIVVDQLDVLVYIWEGFEKELKRAQQQQQQNIGNTQTINLVNILLNSGLQNSLKQFIRSINIQEYAVLSNMVFNNRMGIYNSEDVIKKNIISISNKFYKNYGQKKAMQSTVPLSTIVIGLLILKLFLDNMIATSIFLLFMLAVLLIYSLMISDVEEKTYEFGMLRALGFQKNSLVYLLIIQGLIFAIPGLCLGLLMAYLLNSIIAFIIFDKAVMTTTYDLHWSAIALAIFLGIFIPLISVYLPIQRAMSKTLRDSLDLYHRVVNQISVSVQKLEKLGISFSQSVNAFTLILMGIVCYYIAPAAFVFKKLDLFLAIINIVLIMMIIGFTLLLNLSQKYVERVFVKLFLCIFRKEKHLEIVIVKNMNGHRRRNSKTAIMYTIALAFLIFTGAGFSLQSKQIQDNLKSSLGTDFKVQLINDKTGLDERGMREYMEEYIKRNPTHINGYSFITFSMKEFPKFKNSKLSSLSQFPSLKNLDIKGVEKNYLQSSYLDFYYPTQFDPNYKFKTISNNGNDVNDCVESLFSQEGNLNIQKSTDVFKIISNAQYRKQDQINPIPDFQVDYNSNTNKKIINKGQSEKRFTSSKYKDEEINVILPSGLKYAISLDVNTPALLEFSGIRYRTKIRCMANKFSGFKFSSYRQIQFYGESLTGIEQFKYIIDSYYYYSGHASNPEVKYFFEKVQPGSSYGIPKQSLLIKFKKNLSKFEREDLANGLRNYFKNDFTQLFDVPQIVESIEQTLFFIDLFSLVVAGISIILSFFLILVSFVSNIKENSWEFGVLRAIGLNKRQITRVYMIESCVLVLSSGFIGTVIGITVAVTLTLQFLMFTELPFVFVFPYKMFFTTFLSGFLIAVFGSYFALTEFKDKPISTIVKGLI</sequence>
<feature type="domain" description="ABC3 transporter permease C-terminal" evidence="7">
    <location>
        <begin position="845"/>
        <end position="956"/>
    </location>
</feature>
<feature type="transmembrane region" description="Helical" evidence="6">
    <location>
        <begin position="319"/>
        <end position="343"/>
    </location>
</feature>
<keyword evidence="2" id="KW-1003">Cell membrane</keyword>
<dbReference type="PANTHER" id="PTHR32522">
    <property type="match status" value="1"/>
</dbReference>
<keyword evidence="8" id="KW-0560">Oxidoreductase</keyword>
<feature type="transmembrane region" description="Helical" evidence="6">
    <location>
        <begin position="474"/>
        <end position="493"/>
    </location>
</feature>
<dbReference type="EC" id="3.5.1.23" evidence="8"/>
<evidence type="ECO:0000256" key="5">
    <source>
        <dbReference type="ARBA" id="ARBA00023136"/>
    </source>
</evidence>
<dbReference type="RefSeq" id="XP_004030012.1">
    <property type="nucleotide sequence ID" value="XM_004029964.1"/>
</dbReference>
<feature type="transmembrane region" description="Helical" evidence="6">
    <location>
        <begin position="274"/>
        <end position="307"/>
    </location>
</feature>
<evidence type="ECO:0000313" key="9">
    <source>
        <dbReference type="Proteomes" id="UP000008983"/>
    </source>
</evidence>
<dbReference type="Proteomes" id="UP000008983">
    <property type="component" value="Unassembled WGS sequence"/>
</dbReference>
<comment type="subcellular location">
    <subcellularLocation>
        <location evidence="1">Cell membrane</location>
        <topology evidence="1">Multi-pass membrane protein</topology>
    </subcellularLocation>
</comment>